<sequence length="309" mass="33084">MKSYDTIIIGGGIAGLQAAIQLGRYSTIRTLVVDSGNGRSTLCRNYHNLLGFPDGISGEELRQRGQETASGLGIEFFWGRAVNASNQGGEFQITVEGGEVYQAPTLLLATGVTDRFPELPGLVPCLGSSIYICPDCDGYEVQNRLTVVLGAGKAGADMAVVLSDRTERLIYINHEMMEVPAILLDKLRSKGIRYIEAAAAEVVCPSEGQLSGIRLENGELVEAERGFIAFGGNHVHSGLAEQLGVELIHNRHVVTDARTKMTNIENVWVAGDLGAHSEQAAVAMGEGLLSAIWIHKALVKIKQKSAVSL</sequence>
<keyword evidence="4" id="KW-0560">Oxidoreductase</keyword>
<dbReference type="Proteomes" id="UP001580346">
    <property type="component" value="Unassembled WGS sequence"/>
</dbReference>
<dbReference type="InterPro" id="IPR050097">
    <property type="entry name" value="Ferredoxin-NADP_redctase_2"/>
</dbReference>
<dbReference type="RefSeq" id="WP_375352437.1">
    <property type="nucleotide sequence ID" value="NZ_JBHHMI010000001.1"/>
</dbReference>
<dbReference type="EMBL" id="JBHHMI010000001">
    <property type="protein sequence ID" value="MFB5265224.1"/>
    <property type="molecule type" value="Genomic_DNA"/>
</dbReference>
<feature type="domain" description="FAD/NAD(P)-binding" evidence="5">
    <location>
        <begin position="4"/>
        <end position="287"/>
    </location>
</feature>
<keyword evidence="7" id="KW-1185">Reference proteome</keyword>
<evidence type="ECO:0000313" key="7">
    <source>
        <dbReference type="Proteomes" id="UP001580346"/>
    </source>
</evidence>
<evidence type="ECO:0000256" key="3">
    <source>
        <dbReference type="ARBA" id="ARBA00022630"/>
    </source>
</evidence>
<evidence type="ECO:0000256" key="2">
    <source>
        <dbReference type="ARBA" id="ARBA00011738"/>
    </source>
</evidence>
<evidence type="ECO:0000256" key="1">
    <source>
        <dbReference type="ARBA" id="ARBA00001974"/>
    </source>
</evidence>
<dbReference type="InterPro" id="IPR036188">
    <property type="entry name" value="FAD/NAD-bd_sf"/>
</dbReference>
<dbReference type="InterPro" id="IPR023753">
    <property type="entry name" value="FAD/NAD-binding_dom"/>
</dbReference>
<evidence type="ECO:0000313" key="6">
    <source>
        <dbReference type="EMBL" id="MFB5265224.1"/>
    </source>
</evidence>
<dbReference type="PRINTS" id="PR00469">
    <property type="entry name" value="PNDRDTASEII"/>
</dbReference>
<evidence type="ECO:0000259" key="5">
    <source>
        <dbReference type="Pfam" id="PF07992"/>
    </source>
</evidence>
<comment type="cofactor">
    <cofactor evidence="1">
        <name>FAD</name>
        <dbReference type="ChEBI" id="CHEBI:57692"/>
    </cofactor>
</comment>
<name>A0ABV5APA3_9BACL</name>
<dbReference type="SUPFAM" id="SSF51905">
    <property type="entry name" value="FAD/NAD(P)-binding domain"/>
    <property type="match status" value="1"/>
</dbReference>
<dbReference type="Pfam" id="PF07992">
    <property type="entry name" value="Pyr_redox_2"/>
    <property type="match status" value="1"/>
</dbReference>
<dbReference type="PANTHER" id="PTHR48105">
    <property type="entry name" value="THIOREDOXIN REDUCTASE 1-RELATED-RELATED"/>
    <property type="match status" value="1"/>
</dbReference>
<comment type="subunit">
    <text evidence="2">Homodimer.</text>
</comment>
<proteinExistence type="predicted"/>
<reference evidence="6 7" key="1">
    <citation type="submission" date="2024-09" db="EMBL/GenBank/DDBJ databases">
        <title>Paenibacillus zeirhizospherea sp. nov., isolated from surface of the maize (Zea mays) roots in a horticulture field, Hungary.</title>
        <authorList>
            <person name="Marton D."/>
            <person name="Farkas M."/>
            <person name="Bedics A."/>
            <person name="Toth E."/>
            <person name="Tancsics A."/>
            <person name="Boka K."/>
            <person name="Maroti G."/>
            <person name="Kriszt B."/>
            <person name="Cserhati M."/>
        </authorList>
    </citation>
    <scope>NUCLEOTIDE SEQUENCE [LARGE SCALE GENOMIC DNA]</scope>
    <source>
        <strain evidence="6 7">KCTC 33519</strain>
    </source>
</reference>
<dbReference type="Gene3D" id="3.50.50.60">
    <property type="entry name" value="FAD/NAD(P)-binding domain"/>
    <property type="match status" value="2"/>
</dbReference>
<protein>
    <submittedName>
        <fullName evidence="6">NAD(P)/FAD-dependent oxidoreductase</fullName>
    </submittedName>
</protein>
<gene>
    <name evidence="6" type="ORF">ACE41H_00270</name>
</gene>
<keyword evidence="3" id="KW-0285">Flavoprotein</keyword>
<dbReference type="PRINTS" id="PR00368">
    <property type="entry name" value="FADPNR"/>
</dbReference>
<comment type="caution">
    <text evidence="6">The sequence shown here is derived from an EMBL/GenBank/DDBJ whole genome shotgun (WGS) entry which is preliminary data.</text>
</comment>
<organism evidence="6 7">
    <name type="scientific">Paenibacillus enshidis</name>
    <dbReference type="NCBI Taxonomy" id="1458439"/>
    <lineage>
        <taxon>Bacteria</taxon>
        <taxon>Bacillati</taxon>
        <taxon>Bacillota</taxon>
        <taxon>Bacilli</taxon>
        <taxon>Bacillales</taxon>
        <taxon>Paenibacillaceae</taxon>
        <taxon>Paenibacillus</taxon>
    </lineage>
</organism>
<accession>A0ABV5APA3</accession>
<evidence type="ECO:0000256" key="4">
    <source>
        <dbReference type="ARBA" id="ARBA00023002"/>
    </source>
</evidence>